<name>A0A371X6H3_9HYPH</name>
<evidence type="ECO:0000313" key="2">
    <source>
        <dbReference type="Proteomes" id="UP000262379"/>
    </source>
</evidence>
<dbReference type="RefSeq" id="WP_116625545.1">
    <property type="nucleotide sequence ID" value="NZ_QURN01000019.1"/>
</dbReference>
<dbReference type="Proteomes" id="UP000262379">
    <property type="component" value="Unassembled WGS sequence"/>
</dbReference>
<gene>
    <name evidence="1" type="ORF">DY251_19305</name>
</gene>
<reference evidence="2" key="1">
    <citation type="submission" date="2018-08" db="EMBL/GenBank/DDBJ databases">
        <authorList>
            <person name="Im W.T."/>
        </authorList>
    </citation>
    <scope>NUCLEOTIDE SEQUENCE [LARGE SCALE GENOMIC DNA]</scope>
    <source>
        <strain evidence="2">LA-28</strain>
    </source>
</reference>
<proteinExistence type="predicted"/>
<comment type="caution">
    <text evidence="1">The sequence shown here is derived from an EMBL/GenBank/DDBJ whole genome shotgun (WGS) entry which is preliminary data.</text>
</comment>
<accession>A0A371X6H3</accession>
<dbReference type="AlphaFoldDB" id="A0A371X6H3"/>
<protein>
    <submittedName>
        <fullName evidence="1">Uncharacterized protein</fullName>
    </submittedName>
</protein>
<sequence>MADTSTTHKPEAAALNTVADLWNEIGDEFAKLPDSVKAKLEEDGVFDPHVIADRMKKIAAYAAI</sequence>
<keyword evidence="2" id="KW-1185">Reference proteome</keyword>
<organism evidence="1 2">
    <name type="scientific">Mesorhizobium denitrificans</name>
    <dbReference type="NCBI Taxonomy" id="2294114"/>
    <lineage>
        <taxon>Bacteria</taxon>
        <taxon>Pseudomonadati</taxon>
        <taxon>Pseudomonadota</taxon>
        <taxon>Alphaproteobacteria</taxon>
        <taxon>Hyphomicrobiales</taxon>
        <taxon>Phyllobacteriaceae</taxon>
        <taxon>Mesorhizobium</taxon>
    </lineage>
</organism>
<dbReference type="EMBL" id="QURN01000019">
    <property type="protein sequence ID" value="RFC64624.1"/>
    <property type="molecule type" value="Genomic_DNA"/>
</dbReference>
<evidence type="ECO:0000313" key="1">
    <source>
        <dbReference type="EMBL" id="RFC64624.1"/>
    </source>
</evidence>